<evidence type="ECO:0000313" key="1">
    <source>
        <dbReference type="EMBL" id="CAA0826364.1"/>
    </source>
</evidence>
<proteinExistence type="predicted"/>
<dbReference type="GO" id="GO:0016301">
    <property type="term" value="F:kinase activity"/>
    <property type="evidence" value="ECO:0007669"/>
    <property type="project" value="UniProtKB-KW"/>
</dbReference>
<dbReference type="PANTHER" id="PTHR11439">
    <property type="entry name" value="GAG-POL-RELATED RETROTRANSPOSON"/>
    <property type="match status" value="1"/>
</dbReference>
<feature type="non-terminal residue" evidence="1">
    <location>
        <position position="152"/>
    </location>
</feature>
<dbReference type="SUPFAM" id="SSF56672">
    <property type="entry name" value="DNA/RNA polymerases"/>
    <property type="match status" value="1"/>
</dbReference>
<name>A0A9N7N9L8_STRHE</name>
<reference evidence="1" key="1">
    <citation type="submission" date="2019-12" db="EMBL/GenBank/DDBJ databases">
        <authorList>
            <person name="Scholes J."/>
        </authorList>
    </citation>
    <scope>NUCLEOTIDE SEQUENCE</scope>
</reference>
<dbReference type="GO" id="GO:0003676">
    <property type="term" value="F:nucleic acid binding"/>
    <property type="evidence" value="ECO:0007669"/>
    <property type="project" value="InterPro"/>
</dbReference>
<comment type="caution">
    <text evidence="1">The sequence shown here is derived from an EMBL/GenBank/DDBJ whole genome shotgun (WGS) entry which is preliminary data.</text>
</comment>
<protein>
    <submittedName>
        <fullName evidence="1">Cysteine-rich RLK (RECEPTOR-like protein kinase) 8</fullName>
    </submittedName>
</protein>
<dbReference type="Gene3D" id="3.30.420.10">
    <property type="entry name" value="Ribonuclease H-like superfamily/Ribonuclease H"/>
    <property type="match status" value="1"/>
</dbReference>
<dbReference type="InterPro" id="IPR036397">
    <property type="entry name" value="RNaseH_sf"/>
</dbReference>
<keyword evidence="2" id="KW-1185">Reference proteome</keyword>
<accession>A0A9N7N9L8</accession>
<dbReference type="PANTHER" id="PTHR11439:SF467">
    <property type="entry name" value="INTEGRASE CATALYTIC DOMAIN-CONTAINING PROTEIN"/>
    <property type="match status" value="1"/>
</dbReference>
<organism evidence="1 2">
    <name type="scientific">Striga hermonthica</name>
    <name type="common">Purple witchweed</name>
    <name type="synonym">Buchnera hermonthica</name>
    <dbReference type="NCBI Taxonomy" id="68872"/>
    <lineage>
        <taxon>Eukaryota</taxon>
        <taxon>Viridiplantae</taxon>
        <taxon>Streptophyta</taxon>
        <taxon>Embryophyta</taxon>
        <taxon>Tracheophyta</taxon>
        <taxon>Spermatophyta</taxon>
        <taxon>Magnoliopsida</taxon>
        <taxon>eudicotyledons</taxon>
        <taxon>Gunneridae</taxon>
        <taxon>Pentapetalae</taxon>
        <taxon>asterids</taxon>
        <taxon>lamiids</taxon>
        <taxon>Lamiales</taxon>
        <taxon>Orobanchaceae</taxon>
        <taxon>Buchnereae</taxon>
        <taxon>Striga</taxon>
    </lineage>
</organism>
<dbReference type="OrthoDB" id="42576at2759"/>
<sequence>MHWEAVKWILRYLRGTKDRALVFDRGTLTLSGFVDANFAGSDHDKRRSTTGYVFTYGGTAVSWISKLQKIVTLSTTEAEYVAVTEAAKELVWLQNFLNELGRPQEDLALYSDSQSAIHLAKNPAFHSRTKHIEVKYHFIRQLLEKKMLQLKK</sequence>
<dbReference type="AlphaFoldDB" id="A0A9N7N9L8"/>
<gene>
    <name evidence="1" type="ORF">SHERM_22673</name>
</gene>
<keyword evidence="1" id="KW-0418">Kinase</keyword>
<evidence type="ECO:0000313" key="2">
    <source>
        <dbReference type="Proteomes" id="UP001153555"/>
    </source>
</evidence>
<dbReference type="InterPro" id="IPR043502">
    <property type="entry name" value="DNA/RNA_pol_sf"/>
</dbReference>
<keyword evidence="1" id="KW-0808">Transferase</keyword>
<dbReference type="Proteomes" id="UP001153555">
    <property type="component" value="Unassembled WGS sequence"/>
</dbReference>
<dbReference type="EMBL" id="CACSLK010027621">
    <property type="protein sequence ID" value="CAA0826364.1"/>
    <property type="molecule type" value="Genomic_DNA"/>
</dbReference>
<dbReference type="CDD" id="cd09272">
    <property type="entry name" value="RNase_HI_RT_Ty1"/>
    <property type="match status" value="1"/>
</dbReference>